<dbReference type="SUPFAM" id="SSF52467">
    <property type="entry name" value="DHS-like NAD/FAD-binding domain"/>
    <property type="match status" value="1"/>
</dbReference>
<keyword evidence="7 15" id="KW-0997">Cell inner membrane</keyword>
<dbReference type="RefSeq" id="WP_062118668.1">
    <property type="nucleotide sequence ID" value="NZ_CP013236.1"/>
</dbReference>
<feature type="transmembrane region" description="Helical" evidence="16">
    <location>
        <begin position="36"/>
        <end position="53"/>
    </location>
</feature>
<feature type="transmembrane region" description="Helical" evidence="16">
    <location>
        <begin position="65"/>
        <end position="83"/>
    </location>
</feature>
<keyword evidence="13 15" id="KW-0472">Membrane</keyword>
<evidence type="ECO:0000256" key="3">
    <source>
        <dbReference type="ARBA" id="ARBA00007919"/>
    </source>
</evidence>
<dbReference type="InterPro" id="IPR034300">
    <property type="entry name" value="PNTB-like"/>
</dbReference>
<proteinExistence type="inferred from homology"/>
<evidence type="ECO:0000256" key="1">
    <source>
        <dbReference type="ARBA" id="ARBA00003943"/>
    </source>
</evidence>
<evidence type="ECO:0000259" key="17">
    <source>
        <dbReference type="Pfam" id="PF02233"/>
    </source>
</evidence>
<evidence type="ECO:0000313" key="18">
    <source>
        <dbReference type="EMBL" id="AMP16603.1"/>
    </source>
</evidence>
<feature type="transmembrane region" description="Helical" evidence="16">
    <location>
        <begin position="136"/>
        <end position="159"/>
    </location>
</feature>
<sequence length="478" mass="49902">MSMNLVTLLYLIASVCFIQALKGLSHPSSARRGNAFGMAGMAIAVVTTIALIVKLKAESQGAGLGFWLVAGGVIVGGGIGAMLAKRVEMTKMPELVAAMHSLIGLAAVCIAVAAVSEPWAFGIAAHGEALPVGNRIELFIGTFVGAITFSGSVIAFGKLSGKYKFRLFQGAPVSFRGQHFINLLLAVAMVGLGIIFVLTQAWLPFILMALIAFVLGVLIIIPIGGADMPVVVSMLNSYSGWAAAGIGFSLNNSMLIIAGSLVGSSGAILSYIMCKAMNRSFFNVILGGFGGDAAAATGGAAQQQRPVKSGSADDAAFLMGNAETVIIVPGYGLAVARAQHALKELTEKLTHKGVIVKYAIHPVAGRMPGHMNVLLAEAEVPYDQVFEMEDINGEFAQADVVLVLGANDVVNPAAKDPKSSIAGMPILEVYKAKTVIVNKRSMAAGYAGLDNELFYMDKTMMVFGDAKKVIEDMVKAVE</sequence>
<feature type="transmembrane region" description="Helical" evidence="16">
    <location>
        <begin position="6"/>
        <end position="24"/>
    </location>
</feature>
<dbReference type="PANTHER" id="PTHR44758:SF1">
    <property type="entry name" value="NAD(P) TRANSHYDROGENASE SUBUNIT BETA"/>
    <property type="match status" value="1"/>
</dbReference>
<keyword evidence="9 15" id="KW-0521">NADP</keyword>
<evidence type="ECO:0000256" key="6">
    <source>
        <dbReference type="ARBA" id="ARBA00022475"/>
    </source>
</evidence>
<keyword evidence="11 16" id="KW-1133">Transmembrane helix</keyword>
<evidence type="ECO:0000256" key="4">
    <source>
        <dbReference type="ARBA" id="ARBA00012943"/>
    </source>
</evidence>
<feature type="transmembrane region" description="Helical" evidence="16">
    <location>
        <begin position="180"/>
        <end position="199"/>
    </location>
</feature>
<dbReference type="Pfam" id="PF02233">
    <property type="entry name" value="PNTB"/>
    <property type="match status" value="1"/>
</dbReference>
<evidence type="ECO:0000313" key="19">
    <source>
        <dbReference type="Proteomes" id="UP000074914"/>
    </source>
</evidence>
<feature type="transmembrane region" description="Helical" evidence="16">
    <location>
        <begin position="254"/>
        <end position="274"/>
    </location>
</feature>
<name>A0ABM5ZBZ7_9BURK</name>
<comment type="function">
    <text evidence="1 15">The transhydrogenation between NADH and NADP is coupled to respiration and ATP hydrolysis and functions as a proton pump across the membrane.</text>
</comment>
<evidence type="ECO:0000256" key="11">
    <source>
        <dbReference type="ARBA" id="ARBA00022989"/>
    </source>
</evidence>
<evidence type="ECO:0000256" key="9">
    <source>
        <dbReference type="ARBA" id="ARBA00022857"/>
    </source>
</evidence>
<keyword evidence="19" id="KW-1185">Reference proteome</keyword>
<dbReference type="Proteomes" id="UP000074914">
    <property type="component" value="Chromosome"/>
</dbReference>
<evidence type="ECO:0000256" key="10">
    <source>
        <dbReference type="ARBA" id="ARBA00022967"/>
    </source>
</evidence>
<dbReference type="Gene3D" id="3.40.50.1220">
    <property type="entry name" value="TPP-binding domain"/>
    <property type="match status" value="1"/>
</dbReference>
<dbReference type="EC" id="7.1.1.1" evidence="4 15"/>
<dbReference type="InterPro" id="IPR029035">
    <property type="entry name" value="DHS-like_NAD/FAD-binding_dom"/>
</dbReference>
<evidence type="ECO:0000256" key="12">
    <source>
        <dbReference type="ARBA" id="ARBA00023027"/>
    </source>
</evidence>
<dbReference type="PANTHER" id="PTHR44758">
    <property type="entry name" value="NAD(P) TRANSHYDROGENASE SUBUNIT BETA"/>
    <property type="match status" value="1"/>
</dbReference>
<feature type="transmembrane region" description="Helical" evidence="16">
    <location>
        <begin position="95"/>
        <end position="116"/>
    </location>
</feature>
<comment type="catalytic activity">
    <reaction evidence="14 15">
        <text>NAD(+) + NADPH + H(+)(in) = NADH + NADP(+) + H(+)(out)</text>
        <dbReference type="Rhea" id="RHEA:47992"/>
        <dbReference type="ChEBI" id="CHEBI:15378"/>
        <dbReference type="ChEBI" id="CHEBI:57540"/>
        <dbReference type="ChEBI" id="CHEBI:57783"/>
        <dbReference type="ChEBI" id="CHEBI:57945"/>
        <dbReference type="ChEBI" id="CHEBI:58349"/>
        <dbReference type="EC" id="7.1.1.1"/>
    </reaction>
</comment>
<gene>
    <name evidence="18" type="ORF">CPter291_4377</name>
</gene>
<dbReference type="InterPro" id="IPR012136">
    <property type="entry name" value="NADH_DH_b"/>
</dbReference>
<comment type="similarity">
    <text evidence="3 15">Belongs to the PNT beta subunit family.</text>
</comment>
<keyword evidence="6 15" id="KW-1003">Cell membrane</keyword>
<evidence type="ECO:0000256" key="5">
    <source>
        <dbReference type="ARBA" id="ARBA00014581"/>
    </source>
</evidence>
<evidence type="ECO:0000256" key="7">
    <source>
        <dbReference type="ARBA" id="ARBA00022519"/>
    </source>
</evidence>
<accession>A0ABM5ZBZ7</accession>
<feature type="transmembrane region" description="Helical" evidence="16">
    <location>
        <begin position="230"/>
        <end position="248"/>
    </location>
</feature>
<dbReference type="EMBL" id="CP013236">
    <property type="protein sequence ID" value="AMP16603.1"/>
    <property type="molecule type" value="Genomic_DNA"/>
</dbReference>
<evidence type="ECO:0000256" key="2">
    <source>
        <dbReference type="ARBA" id="ARBA00004429"/>
    </source>
</evidence>
<keyword evidence="8 16" id="KW-0812">Transmembrane</keyword>
<feature type="domain" description="NADP transhydrogenase beta-like" evidence="17">
    <location>
        <begin position="7"/>
        <end position="475"/>
    </location>
</feature>
<comment type="subcellular location">
    <subcellularLocation>
        <location evidence="2">Cell inner membrane</location>
        <topology evidence="2">Multi-pass membrane protein</topology>
    </subcellularLocation>
</comment>
<evidence type="ECO:0000256" key="13">
    <source>
        <dbReference type="ARBA" id="ARBA00023136"/>
    </source>
</evidence>
<evidence type="ECO:0000256" key="8">
    <source>
        <dbReference type="ARBA" id="ARBA00022692"/>
    </source>
</evidence>
<keyword evidence="12 15" id="KW-0520">NAD</keyword>
<reference evidence="18 19" key="1">
    <citation type="submission" date="2015-11" db="EMBL/GenBank/DDBJ databases">
        <title>Exploring the genomic traits of fungus-feeding bacterial genus Collimonas.</title>
        <authorList>
            <person name="Song C."/>
            <person name="Schmidt R."/>
            <person name="de Jager V."/>
            <person name="Krzyzanowska D."/>
            <person name="Jongedijk E."/>
            <person name="Cankar K."/>
            <person name="Beekwilder J."/>
            <person name="van Veen A."/>
            <person name="de Boer W."/>
            <person name="van Veen J.A."/>
            <person name="Garbeva P."/>
        </authorList>
    </citation>
    <scope>NUCLEOTIDE SEQUENCE [LARGE SCALE GENOMIC DNA]</scope>
    <source>
        <strain evidence="18 19">Ter291</strain>
    </source>
</reference>
<evidence type="ECO:0000256" key="16">
    <source>
        <dbReference type="SAM" id="Phobius"/>
    </source>
</evidence>
<evidence type="ECO:0000256" key="15">
    <source>
        <dbReference type="PIRNR" id="PIRNR000204"/>
    </source>
</evidence>
<organism evidence="18 19">
    <name type="scientific">Collimonas pratensis</name>
    <dbReference type="NCBI Taxonomy" id="279113"/>
    <lineage>
        <taxon>Bacteria</taxon>
        <taxon>Pseudomonadati</taxon>
        <taxon>Pseudomonadota</taxon>
        <taxon>Betaproteobacteria</taxon>
        <taxon>Burkholderiales</taxon>
        <taxon>Oxalobacteraceae</taxon>
        <taxon>Collimonas</taxon>
    </lineage>
</organism>
<keyword evidence="10 15" id="KW-1278">Translocase</keyword>
<feature type="transmembrane region" description="Helical" evidence="16">
    <location>
        <begin position="205"/>
        <end position="223"/>
    </location>
</feature>
<evidence type="ECO:0000256" key="14">
    <source>
        <dbReference type="ARBA" id="ARBA00048202"/>
    </source>
</evidence>
<protein>
    <recommendedName>
        <fullName evidence="5 15">NAD(P) transhydrogenase subunit beta</fullName>
        <ecNumber evidence="4 15">7.1.1.1</ecNumber>
    </recommendedName>
    <alternativeName>
        <fullName evidence="15">Nicotinamide nucleotide transhydrogenase subunit beta</fullName>
    </alternativeName>
</protein>
<dbReference type="PIRSF" id="PIRSF000204">
    <property type="entry name" value="PNTB"/>
    <property type="match status" value="1"/>
</dbReference>